<reference evidence="2 3" key="1">
    <citation type="submission" date="2017-08" db="EMBL/GenBank/DDBJ databases">
        <title>Draft genome sequences of 64 type strains of genus Staph aureus.</title>
        <authorList>
            <person name="Cole K."/>
            <person name="Golubchik T."/>
            <person name="Russell J."/>
            <person name="Foster D."/>
            <person name="Llewelyn M."/>
            <person name="Wilson D."/>
            <person name="Crook D."/>
            <person name="Paul J."/>
        </authorList>
    </citation>
    <scope>NUCLEOTIDE SEQUENCE [LARGE SCALE GENOMIC DNA]</scope>
    <source>
        <strain evidence="2 3">DSM 28300</strain>
    </source>
</reference>
<protein>
    <submittedName>
        <fullName evidence="2">Uncharacterized protein</fullName>
    </submittedName>
</protein>
<evidence type="ECO:0000313" key="4">
    <source>
        <dbReference type="Proteomes" id="UP000596960"/>
    </source>
</evidence>
<dbReference type="GeneID" id="98344948"/>
<reference evidence="1 4" key="2">
    <citation type="submission" date="2020-10" db="EMBL/GenBank/DDBJ databases">
        <title>Phenotypic and genomic profiling of Staphylococcus argenteus in Canada and the United States and recommendations for clinical result reporting.</title>
        <authorList>
            <person name="Eshaghi A."/>
            <person name="Bommersbach C."/>
            <person name="Zitterman S."/>
            <person name="Burnham C.-A.D."/>
            <person name="Patel R."/>
            <person name="Schuetz A.N."/>
            <person name="Patel S.N."/>
            <person name="Kus J.V."/>
        </authorList>
    </citation>
    <scope>NUCLEOTIDE SEQUENCE [LARGE SCALE GENOMIC DNA]</scope>
    <source>
        <strain evidence="1 4">DSM 28300</strain>
    </source>
</reference>
<gene>
    <name evidence="2" type="ORF">CD116_11950</name>
    <name evidence="1" type="ORF">ILQ21_08490</name>
</gene>
<evidence type="ECO:0000313" key="3">
    <source>
        <dbReference type="Proteomes" id="UP000236395"/>
    </source>
</evidence>
<sequence length="35" mass="4232">MKDSENLVFFGFEMLFEYYQMAYIYEALIKNGIVN</sequence>
<dbReference type="Proteomes" id="UP000236395">
    <property type="component" value="Unassembled WGS sequence"/>
</dbReference>
<name>A0A2K4AEE0_9STAP</name>
<proteinExistence type="predicted"/>
<evidence type="ECO:0000313" key="1">
    <source>
        <dbReference type="EMBL" id="MBE2129082.1"/>
    </source>
</evidence>
<dbReference type="RefSeq" id="WP_047427683.1">
    <property type="nucleotide sequence ID" value="NZ_CBCSFW010000015.1"/>
</dbReference>
<dbReference type="EMBL" id="PPQS01000048">
    <property type="protein sequence ID" value="PNZ48451.1"/>
    <property type="molecule type" value="Genomic_DNA"/>
</dbReference>
<evidence type="ECO:0000313" key="2">
    <source>
        <dbReference type="EMBL" id="PNZ48451.1"/>
    </source>
</evidence>
<keyword evidence="4" id="KW-1185">Reference proteome</keyword>
<organism evidence="2 3">
    <name type="scientific">Staphylococcus schweitzeri</name>
    <dbReference type="NCBI Taxonomy" id="1654388"/>
    <lineage>
        <taxon>Bacteria</taxon>
        <taxon>Bacillati</taxon>
        <taxon>Bacillota</taxon>
        <taxon>Bacilli</taxon>
        <taxon>Bacillales</taxon>
        <taxon>Staphylococcaceae</taxon>
        <taxon>Staphylococcus</taxon>
    </lineage>
</organism>
<accession>A0A2K4AEE0</accession>
<comment type="caution">
    <text evidence="2">The sequence shown here is derived from an EMBL/GenBank/DDBJ whole genome shotgun (WGS) entry which is preliminary data.</text>
</comment>
<dbReference type="AlphaFoldDB" id="A0A2K4AEE0"/>
<dbReference type="EMBL" id="JADAMT010000011">
    <property type="protein sequence ID" value="MBE2129082.1"/>
    <property type="molecule type" value="Genomic_DNA"/>
</dbReference>
<dbReference type="Proteomes" id="UP000596960">
    <property type="component" value="Unassembled WGS sequence"/>
</dbReference>